<dbReference type="CDD" id="cd03794">
    <property type="entry name" value="GT4_WbuB-like"/>
    <property type="match status" value="1"/>
</dbReference>
<dbReference type="Pfam" id="PF00534">
    <property type="entry name" value="Glycos_transf_1"/>
    <property type="match status" value="1"/>
</dbReference>
<dbReference type="InterPro" id="IPR001296">
    <property type="entry name" value="Glyco_trans_1"/>
</dbReference>
<dbReference type="Gene3D" id="3.40.50.2000">
    <property type="entry name" value="Glycogen Phosphorylase B"/>
    <property type="match status" value="2"/>
</dbReference>
<dbReference type="RefSeq" id="WP_048195329.1">
    <property type="nucleotide sequence ID" value="NZ_CAAGSM010000001.1"/>
</dbReference>
<dbReference type="Pfam" id="PF13439">
    <property type="entry name" value="Glyco_transf_4"/>
    <property type="match status" value="1"/>
</dbReference>
<keyword evidence="4" id="KW-1185">Reference proteome</keyword>
<feature type="domain" description="Glycosyltransferase subfamily 4-like N-terminal" evidence="2">
    <location>
        <begin position="22"/>
        <end position="203"/>
    </location>
</feature>
<evidence type="ECO:0000313" key="3">
    <source>
        <dbReference type="EMBL" id="KGK98083.1"/>
    </source>
</evidence>
<dbReference type="InterPro" id="IPR028098">
    <property type="entry name" value="Glyco_trans_4-like_N"/>
</dbReference>
<protein>
    <recommendedName>
        <fullName evidence="5">Glycosyl transferase</fullName>
    </recommendedName>
</protein>
<evidence type="ECO:0000259" key="2">
    <source>
        <dbReference type="Pfam" id="PF13439"/>
    </source>
</evidence>
<sequence length="410" mass="47153">MNIIIIVPNFVPEIGSTSHIYFDLAKAFVQKGHEVDVITSYPRKYNLDKINSNSTFLVEETLQGVRIHRCKHTTIRDNIVIRGLEHFLLPIYYFNTYRKLKKKFDVCIVSIPPLPLHYLAKKIKNYDGTPTILNFQDFHPQELTDVGVLKNPLIIKMMEHIEKKSYRNADIITVLSQGGINYVTKRGGDINKIYHIYNGVSLSDFDNYATKNDFKEKEGIKNKFLITYAGILSPFQKIESILDVAKILDSHEDIIFYIVGDGMVKDNIERRIKDEMISNVRLLPLQPREEYLNIINSSDLSLILLDERMKAPCIPGKTISLMASKQPIIAIVAKDSETAYVVNKAQCGCIVEPDNIEKFKNTILELKNSENKRKNYGCNGRRFLEENMNLNNIIDDYEKVFSILHEEGEN</sequence>
<accession>A0A099T1S3</accession>
<dbReference type="PANTHER" id="PTHR45947">
    <property type="entry name" value="SULFOQUINOVOSYL TRANSFERASE SQD2"/>
    <property type="match status" value="1"/>
</dbReference>
<organism evidence="3 4">
    <name type="scientific">Methanococcoides methylutens</name>
    <dbReference type="NCBI Taxonomy" id="2226"/>
    <lineage>
        <taxon>Archaea</taxon>
        <taxon>Methanobacteriati</taxon>
        <taxon>Methanobacteriota</taxon>
        <taxon>Stenosarchaea group</taxon>
        <taxon>Methanomicrobia</taxon>
        <taxon>Methanosarcinales</taxon>
        <taxon>Methanosarcinaceae</taxon>
        <taxon>Methanococcoides</taxon>
    </lineage>
</organism>
<evidence type="ECO:0000313" key="4">
    <source>
        <dbReference type="Proteomes" id="UP000029859"/>
    </source>
</evidence>
<evidence type="ECO:0000259" key="1">
    <source>
        <dbReference type="Pfam" id="PF00534"/>
    </source>
</evidence>
<proteinExistence type="predicted"/>
<dbReference type="SUPFAM" id="SSF53756">
    <property type="entry name" value="UDP-Glycosyltransferase/glycogen phosphorylase"/>
    <property type="match status" value="1"/>
</dbReference>
<dbReference type="GO" id="GO:0016758">
    <property type="term" value="F:hexosyltransferase activity"/>
    <property type="evidence" value="ECO:0007669"/>
    <property type="project" value="TreeGrafter"/>
</dbReference>
<gene>
    <name evidence="3" type="ORF">LI82_10110</name>
</gene>
<dbReference type="Proteomes" id="UP000029859">
    <property type="component" value="Unassembled WGS sequence"/>
</dbReference>
<name>A0A099T1S3_METMT</name>
<dbReference type="AlphaFoldDB" id="A0A099T1S3"/>
<dbReference type="PANTHER" id="PTHR45947:SF3">
    <property type="entry name" value="SULFOQUINOVOSYL TRANSFERASE SQD2"/>
    <property type="match status" value="1"/>
</dbReference>
<dbReference type="EMBL" id="JRHO01000014">
    <property type="protein sequence ID" value="KGK98083.1"/>
    <property type="molecule type" value="Genomic_DNA"/>
</dbReference>
<evidence type="ECO:0008006" key="5">
    <source>
        <dbReference type="Google" id="ProtNLM"/>
    </source>
</evidence>
<dbReference type="OrthoDB" id="132546at2157"/>
<comment type="caution">
    <text evidence="3">The sequence shown here is derived from an EMBL/GenBank/DDBJ whole genome shotgun (WGS) entry which is preliminary data.</text>
</comment>
<reference evidence="3 4" key="1">
    <citation type="submission" date="2014-09" db="EMBL/GenBank/DDBJ databases">
        <title>Draft genome sequence of an obligately methylotrophic methanogen, Methanococcoides methylutens, isolated from marine sediment.</title>
        <authorList>
            <person name="Guan Y."/>
            <person name="Ngugi D.K."/>
            <person name="Blom J."/>
            <person name="Ali S."/>
            <person name="Ferry J.G."/>
            <person name="Stingl U."/>
        </authorList>
    </citation>
    <scope>NUCLEOTIDE SEQUENCE [LARGE SCALE GENOMIC DNA]</scope>
    <source>
        <strain evidence="3 4">DSM 2657</strain>
    </source>
</reference>
<dbReference type="InterPro" id="IPR050194">
    <property type="entry name" value="Glycosyltransferase_grp1"/>
</dbReference>
<feature type="domain" description="Glycosyl transferase family 1" evidence="1">
    <location>
        <begin position="212"/>
        <end position="382"/>
    </location>
</feature>